<proteinExistence type="predicted"/>
<evidence type="ECO:0000313" key="1">
    <source>
        <dbReference type="EMBL" id="AMT93858.1"/>
    </source>
</evidence>
<protein>
    <submittedName>
        <fullName evidence="1">Uncharacterized protein</fullName>
    </submittedName>
</protein>
<gene>
    <name evidence="1" type="ORF">A2T55_08785</name>
</gene>
<dbReference type="EMBL" id="CP014869">
    <property type="protein sequence ID" value="AMT93858.1"/>
    <property type="molecule type" value="Genomic_DNA"/>
</dbReference>
<accession>A0A142NM27</accession>
<dbReference type="RefSeq" id="WP_062861612.1">
    <property type="nucleotide sequence ID" value="NZ_CP014869.1"/>
</dbReference>
<dbReference type="Proteomes" id="UP000075950">
    <property type="component" value="Chromosome"/>
</dbReference>
<sequence>MTENRTTDDGGQRTIRLFPDYADTVLWIREPIDYEDTGLSDELVAGMRAWEQFYYDSLDADFNWVSAEAARTFTEEGTRLAQSVSSEVGPRFLIEFASYEAGTETVRRRSAHPAENAEAERAFAKLFDEIEVEDSEIADYIRNNPGGKWTAYAPLSGTVFDPNPNWQTEAPSEDD</sequence>
<name>A0A142NM27_BRELN</name>
<reference evidence="2" key="1">
    <citation type="submission" date="2016-03" db="EMBL/GenBank/DDBJ databases">
        <authorList>
            <person name="Ploux O."/>
        </authorList>
    </citation>
    <scope>NUCLEOTIDE SEQUENCE [LARGE SCALE GENOMIC DNA]</scope>
    <source>
        <strain evidence="2">BS258</strain>
    </source>
</reference>
<dbReference type="KEGG" id="bly:A2T55_08785"/>
<organism evidence="1 2">
    <name type="scientific">Brevibacterium linens</name>
    <dbReference type="NCBI Taxonomy" id="1703"/>
    <lineage>
        <taxon>Bacteria</taxon>
        <taxon>Bacillati</taxon>
        <taxon>Actinomycetota</taxon>
        <taxon>Actinomycetes</taxon>
        <taxon>Micrococcales</taxon>
        <taxon>Brevibacteriaceae</taxon>
        <taxon>Brevibacterium</taxon>
    </lineage>
</organism>
<evidence type="ECO:0000313" key="2">
    <source>
        <dbReference type="Proteomes" id="UP000075950"/>
    </source>
</evidence>
<dbReference type="AlphaFoldDB" id="A0A142NM27"/>